<dbReference type="HAMAP" id="MF_00098">
    <property type="entry name" value="Met_tRNA_synth_type1"/>
    <property type="match status" value="1"/>
</dbReference>
<evidence type="ECO:0000313" key="16">
    <source>
        <dbReference type="Proteomes" id="UP000095280"/>
    </source>
</evidence>
<feature type="domain" description="Methionyl/Leucyl tRNA synthetase" evidence="14">
    <location>
        <begin position="189"/>
        <end position="580"/>
    </location>
</feature>
<dbReference type="InterPro" id="IPR033911">
    <property type="entry name" value="MetRS_core"/>
</dbReference>
<dbReference type="InterPro" id="IPR036282">
    <property type="entry name" value="Glutathione-S-Trfase_C_sf"/>
</dbReference>
<keyword evidence="10 13" id="KW-0030">Aminoacyl-tRNA synthetase</keyword>
<comment type="subcellular location">
    <subcellularLocation>
        <location evidence="1">Cytoplasm</location>
    </subcellularLocation>
</comment>
<dbReference type="InterPro" id="IPR029038">
    <property type="entry name" value="MetRS_Zn"/>
</dbReference>
<name>A0A1I8HVU7_9PLAT</name>
<proteinExistence type="inferred from homology"/>
<evidence type="ECO:0000256" key="9">
    <source>
        <dbReference type="ARBA" id="ARBA00022917"/>
    </source>
</evidence>
<dbReference type="PROSITE" id="PS00178">
    <property type="entry name" value="AA_TRNA_LIGASE_I"/>
    <property type="match status" value="1"/>
</dbReference>
<reference evidence="17" key="1">
    <citation type="submission" date="2016-11" db="UniProtKB">
        <authorList>
            <consortium name="WormBaseParasite"/>
        </authorList>
    </citation>
    <scope>IDENTIFICATION</scope>
</reference>
<dbReference type="EC" id="6.1.1.10" evidence="3"/>
<evidence type="ECO:0000256" key="13">
    <source>
        <dbReference type="RuleBase" id="RU363039"/>
    </source>
</evidence>
<evidence type="ECO:0000256" key="5">
    <source>
        <dbReference type="ARBA" id="ARBA00022490"/>
    </source>
</evidence>
<dbReference type="PRINTS" id="PR01041">
    <property type="entry name" value="TRNASYNTHMET"/>
</dbReference>
<evidence type="ECO:0000259" key="14">
    <source>
        <dbReference type="Pfam" id="PF09334"/>
    </source>
</evidence>
<dbReference type="GO" id="GO:0017101">
    <property type="term" value="C:aminoacyl-tRNA synthetase multienzyme complex"/>
    <property type="evidence" value="ECO:0007669"/>
    <property type="project" value="TreeGrafter"/>
</dbReference>
<dbReference type="Proteomes" id="UP000095280">
    <property type="component" value="Unplaced"/>
</dbReference>
<evidence type="ECO:0000256" key="7">
    <source>
        <dbReference type="ARBA" id="ARBA00022741"/>
    </source>
</evidence>
<dbReference type="InterPro" id="IPR041872">
    <property type="entry name" value="Anticodon_Met"/>
</dbReference>
<accession>A0A1I8HVU7</accession>
<dbReference type="Pfam" id="PF09334">
    <property type="entry name" value="tRNA-synt_1g"/>
    <property type="match status" value="1"/>
</dbReference>
<dbReference type="GO" id="GO:0005524">
    <property type="term" value="F:ATP binding"/>
    <property type="evidence" value="ECO:0007669"/>
    <property type="project" value="UniProtKB-KW"/>
</dbReference>
<keyword evidence="7 13" id="KW-0547">Nucleotide-binding</keyword>
<dbReference type="PANTHER" id="PTHR45765:SF1">
    <property type="entry name" value="METHIONINE--TRNA LIGASE, CYTOPLASMIC"/>
    <property type="match status" value="1"/>
</dbReference>
<dbReference type="Gene3D" id="1.20.1050.10">
    <property type="match status" value="1"/>
</dbReference>
<dbReference type="InterPro" id="IPR009080">
    <property type="entry name" value="tRNAsynth_Ia_anticodon-bd"/>
</dbReference>
<keyword evidence="6 13" id="KW-0436">Ligase</keyword>
<evidence type="ECO:0000256" key="2">
    <source>
        <dbReference type="ARBA" id="ARBA00005594"/>
    </source>
</evidence>
<comment type="similarity">
    <text evidence="2 13">Belongs to the class-I aminoacyl-tRNA synthetase family.</text>
</comment>
<dbReference type="InterPro" id="IPR014758">
    <property type="entry name" value="Met-tRNA_synth"/>
</dbReference>
<evidence type="ECO:0000256" key="11">
    <source>
        <dbReference type="ARBA" id="ARBA00030904"/>
    </source>
</evidence>
<dbReference type="SUPFAM" id="SSF52374">
    <property type="entry name" value="Nucleotidylyl transferase"/>
    <property type="match status" value="1"/>
</dbReference>
<keyword evidence="8 13" id="KW-0067">ATP-binding</keyword>
<evidence type="ECO:0000259" key="15">
    <source>
        <dbReference type="Pfam" id="PF19303"/>
    </source>
</evidence>
<dbReference type="WBParaSite" id="maker-uti_cns_0008108-snap-gene-0.4-mRNA-1">
    <property type="protein sequence ID" value="maker-uti_cns_0008108-snap-gene-0.4-mRNA-1"/>
    <property type="gene ID" value="maker-uti_cns_0008108-snap-gene-0.4"/>
</dbReference>
<evidence type="ECO:0000256" key="1">
    <source>
        <dbReference type="ARBA" id="ARBA00004496"/>
    </source>
</evidence>
<dbReference type="GO" id="GO:0006431">
    <property type="term" value="P:methionyl-tRNA aminoacylation"/>
    <property type="evidence" value="ECO:0007669"/>
    <property type="project" value="InterPro"/>
</dbReference>
<evidence type="ECO:0000313" key="17">
    <source>
        <dbReference type="WBParaSite" id="maker-uti_cns_0008108-snap-gene-0.4-mRNA-1"/>
    </source>
</evidence>
<protein>
    <recommendedName>
        <fullName evidence="4">Methionine--tRNA ligase, cytoplasmic</fullName>
        <ecNumber evidence="3">6.1.1.10</ecNumber>
    </recommendedName>
    <alternativeName>
        <fullName evidence="11">Methionyl-tRNA synthetase</fullName>
    </alternativeName>
</protein>
<dbReference type="Pfam" id="PF19303">
    <property type="entry name" value="Anticodon_3"/>
    <property type="match status" value="1"/>
</dbReference>
<feature type="domain" description="Methionyl-tRNA synthetase anticodon-binding" evidence="15">
    <location>
        <begin position="599"/>
        <end position="757"/>
    </location>
</feature>
<dbReference type="CDD" id="cd07957">
    <property type="entry name" value="Anticodon_Ia_Met"/>
    <property type="match status" value="1"/>
</dbReference>
<dbReference type="AlphaFoldDB" id="A0A1I8HVU7"/>
<dbReference type="InterPro" id="IPR015413">
    <property type="entry name" value="Methionyl/Leucyl_tRNA_Synth"/>
</dbReference>
<dbReference type="Gene3D" id="2.20.28.20">
    <property type="entry name" value="Methionyl-tRNA synthetase, Zn-domain"/>
    <property type="match status" value="1"/>
</dbReference>
<dbReference type="InterPro" id="IPR001412">
    <property type="entry name" value="aa-tRNA-synth_I_CS"/>
</dbReference>
<evidence type="ECO:0000256" key="10">
    <source>
        <dbReference type="ARBA" id="ARBA00023146"/>
    </source>
</evidence>
<dbReference type="Gene3D" id="3.40.50.620">
    <property type="entry name" value="HUPs"/>
    <property type="match status" value="1"/>
</dbReference>
<dbReference type="GO" id="GO:0005829">
    <property type="term" value="C:cytosol"/>
    <property type="evidence" value="ECO:0007669"/>
    <property type="project" value="TreeGrafter"/>
</dbReference>
<sequence length="762" mass="85205">MCEQLKVKLASLLAEGCNSSQSGSRQQLRSSNAIVCQTLGERPLKGSLAELLELEACHLRPALHQHLLQHQQQQPSKALQSALTALESYLEKQQQKQKKQQQQAQIFLSGSCDKPGAADVVLWSSLSPLLLPPASPLSAALTKSFPRLAGWFGHVASSRPDFVALAGETATACGRASPVLPVAGQRNLLVTSALPYVNNVPHLGNIIGCVLSADVYARFHRQRGVNVLYISGTDEYGTATETKALAESVTPQQICDKYHRIHADIYRWFGIDFDYFGRTTTEQQTSIAQDIFWRLHRAGHVMRDSVSQLYCAKCEKFLADRFVEGTCPLCQYADCRGDQCDKCGRLINAVELVNPRCKVCSAAPTVRSSEHLFLDLPRLQPQLLAHLESVMDAPDSQWTDNAKHITRSWIKIGLQPRCISRDLKWGTPVPLEGYTDKVFYVWFDAPIGYVSITANYTKDWEQWWKRPDEVTLVQFMAKDNVPFHSVIFPSCCLGAADNYTMVRHLVATEYLNYEDGKFSKSRGVGVFGNDVQATGIEADVWRFYLLYVRPESQDSSFSWEDLMLKNNSELLNNLGNFINRPLQFLKKYFDAKVPEISLSQEDLRFLHAVNHELQIYIDSLEKAKLRDGLRRVLNISRYGNQYMQLNKPWAQLSNKDTAARAASVVALAANVACLLGALLQPYMPSVAIRVAQQCGCLPTKSAQQPQAEFGDRPPLLPIQHPMRRLLPAGHRIGEPSPLFAKVQRDQVDAMRAKFGGNGARGE</sequence>
<dbReference type="InterPro" id="IPR014729">
    <property type="entry name" value="Rossmann-like_a/b/a_fold"/>
</dbReference>
<dbReference type="Gene3D" id="1.10.730.10">
    <property type="entry name" value="Isoleucyl-tRNA Synthetase, Domain 1"/>
    <property type="match status" value="1"/>
</dbReference>
<evidence type="ECO:0000256" key="8">
    <source>
        <dbReference type="ARBA" id="ARBA00022840"/>
    </source>
</evidence>
<dbReference type="FunFam" id="2.20.28.20:FF:000001">
    <property type="entry name" value="Methionine--tRNA ligase"/>
    <property type="match status" value="1"/>
</dbReference>
<evidence type="ECO:0000256" key="3">
    <source>
        <dbReference type="ARBA" id="ARBA00012838"/>
    </source>
</evidence>
<organism evidence="16 17">
    <name type="scientific">Macrostomum lignano</name>
    <dbReference type="NCBI Taxonomy" id="282301"/>
    <lineage>
        <taxon>Eukaryota</taxon>
        <taxon>Metazoa</taxon>
        <taxon>Spiralia</taxon>
        <taxon>Lophotrochozoa</taxon>
        <taxon>Platyhelminthes</taxon>
        <taxon>Rhabditophora</taxon>
        <taxon>Macrostomorpha</taxon>
        <taxon>Macrostomida</taxon>
        <taxon>Macrostomidae</taxon>
        <taxon>Macrostomum</taxon>
    </lineage>
</organism>
<dbReference type="SUPFAM" id="SSF57770">
    <property type="entry name" value="Methionyl-tRNA synthetase (MetRS), Zn-domain"/>
    <property type="match status" value="1"/>
</dbReference>
<evidence type="ECO:0000256" key="4">
    <source>
        <dbReference type="ARBA" id="ARBA00018335"/>
    </source>
</evidence>
<keyword evidence="5" id="KW-0963">Cytoplasm</keyword>
<keyword evidence="16" id="KW-1185">Reference proteome</keyword>
<keyword evidence="9 13" id="KW-0648">Protein biosynthesis</keyword>
<comment type="catalytic activity">
    <reaction evidence="12">
        <text>tRNA(Met) + L-methionine + ATP = L-methionyl-tRNA(Met) + AMP + diphosphate</text>
        <dbReference type="Rhea" id="RHEA:13481"/>
        <dbReference type="Rhea" id="RHEA-COMP:9667"/>
        <dbReference type="Rhea" id="RHEA-COMP:9698"/>
        <dbReference type="ChEBI" id="CHEBI:30616"/>
        <dbReference type="ChEBI" id="CHEBI:33019"/>
        <dbReference type="ChEBI" id="CHEBI:57844"/>
        <dbReference type="ChEBI" id="CHEBI:78442"/>
        <dbReference type="ChEBI" id="CHEBI:78530"/>
        <dbReference type="ChEBI" id="CHEBI:456215"/>
        <dbReference type="EC" id="6.1.1.10"/>
    </reaction>
</comment>
<dbReference type="GO" id="GO:0004825">
    <property type="term" value="F:methionine-tRNA ligase activity"/>
    <property type="evidence" value="ECO:0007669"/>
    <property type="project" value="UniProtKB-EC"/>
</dbReference>
<dbReference type="NCBIfam" id="TIGR00398">
    <property type="entry name" value="metG"/>
    <property type="match status" value="1"/>
</dbReference>
<dbReference type="InterPro" id="IPR023458">
    <property type="entry name" value="Met-tRNA_ligase_1"/>
</dbReference>
<dbReference type="PANTHER" id="PTHR45765">
    <property type="entry name" value="METHIONINE--TRNA LIGASE"/>
    <property type="match status" value="1"/>
</dbReference>
<dbReference type="SUPFAM" id="SSF47616">
    <property type="entry name" value="GST C-terminal domain-like"/>
    <property type="match status" value="1"/>
</dbReference>
<evidence type="ECO:0000256" key="6">
    <source>
        <dbReference type="ARBA" id="ARBA00022598"/>
    </source>
</evidence>
<dbReference type="SUPFAM" id="SSF47323">
    <property type="entry name" value="Anticodon-binding domain of a subclass of class I aminoacyl-tRNA synthetases"/>
    <property type="match status" value="1"/>
</dbReference>
<dbReference type="CDD" id="cd00814">
    <property type="entry name" value="MetRS_core"/>
    <property type="match status" value="1"/>
</dbReference>
<evidence type="ECO:0000256" key="12">
    <source>
        <dbReference type="ARBA" id="ARBA00047364"/>
    </source>
</evidence>